<keyword evidence="4" id="KW-1185">Reference proteome</keyword>
<comment type="caution">
    <text evidence="3">The sequence shown here is derived from an EMBL/GenBank/DDBJ whole genome shotgun (WGS) entry which is preliminary data.</text>
</comment>
<dbReference type="RefSeq" id="WP_148857315.1">
    <property type="nucleotide sequence ID" value="NZ_PHNJ01000003.1"/>
</dbReference>
<feature type="compositionally biased region" description="Basic and acidic residues" evidence="1">
    <location>
        <begin position="142"/>
        <end position="155"/>
    </location>
</feature>
<evidence type="ECO:0000313" key="4">
    <source>
        <dbReference type="Proteomes" id="UP000766904"/>
    </source>
</evidence>
<gene>
    <name evidence="3" type="ORF">CV102_07765</name>
</gene>
<feature type="compositionally biased region" description="Basic and acidic residues" evidence="1">
    <location>
        <begin position="191"/>
        <end position="215"/>
    </location>
</feature>
<feature type="region of interest" description="Disordered" evidence="1">
    <location>
        <begin position="64"/>
        <end position="252"/>
    </location>
</feature>
<dbReference type="EMBL" id="PHNJ01000003">
    <property type="protein sequence ID" value="TYL39175.1"/>
    <property type="molecule type" value="Genomic_DNA"/>
</dbReference>
<feature type="compositionally biased region" description="Low complexity" evidence="1">
    <location>
        <begin position="156"/>
        <end position="165"/>
    </location>
</feature>
<evidence type="ECO:0000256" key="2">
    <source>
        <dbReference type="SAM" id="Phobius"/>
    </source>
</evidence>
<feature type="compositionally biased region" description="Acidic residues" evidence="1">
    <location>
        <begin position="232"/>
        <end position="246"/>
    </location>
</feature>
<proteinExistence type="predicted"/>
<reference evidence="3" key="1">
    <citation type="submission" date="2017-11" db="EMBL/GenBank/DDBJ databases">
        <authorList>
            <person name="Kajale S.C."/>
            <person name="Sharma A."/>
        </authorList>
    </citation>
    <scope>NUCLEOTIDE SEQUENCE</scope>
    <source>
        <strain evidence="3">LS1_42</strain>
    </source>
</reference>
<keyword evidence="2" id="KW-1133">Transmembrane helix</keyword>
<keyword evidence="2" id="KW-0812">Transmembrane</keyword>
<dbReference type="Proteomes" id="UP000766904">
    <property type="component" value="Unassembled WGS sequence"/>
</dbReference>
<evidence type="ECO:0000313" key="3">
    <source>
        <dbReference type="EMBL" id="TYL39175.1"/>
    </source>
</evidence>
<feature type="compositionally biased region" description="Acidic residues" evidence="1">
    <location>
        <begin position="173"/>
        <end position="190"/>
    </location>
</feature>
<dbReference type="AlphaFoldDB" id="A0A8J8TSK9"/>
<feature type="transmembrane region" description="Helical" evidence="2">
    <location>
        <begin position="43"/>
        <end position="61"/>
    </location>
</feature>
<dbReference type="SUPFAM" id="SSF110296">
    <property type="entry name" value="Oligoxyloglucan reducing end-specific cellobiohydrolase"/>
    <property type="match status" value="2"/>
</dbReference>
<organism evidence="3 4">
    <name type="scientific">Natronococcus pandeyae</name>
    <dbReference type="NCBI Taxonomy" id="2055836"/>
    <lineage>
        <taxon>Archaea</taxon>
        <taxon>Methanobacteriati</taxon>
        <taxon>Methanobacteriota</taxon>
        <taxon>Stenosarchaea group</taxon>
        <taxon>Halobacteria</taxon>
        <taxon>Halobacteriales</taxon>
        <taxon>Natrialbaceae</taxon>
        <taxon>Natronococcus</taxon>
    </lineage>
</organism>
<name>A0A8J8TSK9_9EURY</name>
<keyword evidence="2" id="KW-0472">Membrane</keyword>
<protein>
    <submittedName>
        <fullName evidence="3">Uncharacterized protein</fullName>
    </submittedName>
</protein>
<accession>A0A8J8TSK9</accession>
<feature type="transmembrane region" description="Helical" evidence="2">
    <location>
        <begin position="20"/>
        <end position="38"/>
    </location>
</feature>
<evidence type="ECO:0000256" key="1">
    <source>
        <dbReference type="SAM" id="MobiDB-lite"/>
    </source>
</evidence>
<feature type="compositionally biased region" description="Polar residues" evidence="1">
    <location>
        <begin position="90"/>
        <end position="104"/>
    </location>
</feature>
<sequence>MATGSEPESFGSFFRQYTKTWMHAVATAGLTAFGTLTIVHRGFVVLALACYIVPPIVLYVSRKRGDSAGESTSPTEAALSDRGDLDDGPSPTSDADSLEPSTGESEPEPVTETGTASEAEGESKPASEPPSTAETESEPEPATEHEPTVEAERESAPAAGSGSAADTEREPEPASESESAAETEDDTVETESERAASTERKDELTTEAEPEREPTAGEESNAESTETAPVSDVDEDDAEPESDVEPNWEQVDSPTDAALLDAVITSPGALAVGDDGIVLERTADENWDVLLEDGPAAQGQPLRGVGVTDDGEIAWVAGDGGAVGRLECSSGRHTDYSAPDDQTSNLAGIAVAGSSGDETVLLINGSGEVLRGRYRDGDLDWAEPVKPGSGSSLSDATLVDASLGYCCDTNDGVFETDDGGKTFETVGLEGADGTLTGIAAGDRGNCHVCTDAGVVHRFDGSTWTPERVGETALTAIARHEDRLVVCDEDGAVYERAGPTAEWERAEMDSSAALEGVAIGETLGVAAGADGTVLEHR</sequence>
<dbReference type="OrthoDB" id="320255at2157"/>